<dbReference type="InterPro" id="IPR013813">
    <property type="entry name" value="Endoribo_LPSP/chorism_mut-like"/>
</dbReference>
<dbReference type="PANTHER" id="PTHR43760:SF1">
    <property type="entry name" value="ENDORIBONUCLEASE L-PSP_CHORISMATE MUTASE-LIKE DOMAIN-CONTAINING PROTEIN"/>
    <property type="match status" value="1"/>
</dbReference>
<organism evidence="2 3">
    <name type="scientific">Shewanella scandinavica</name>
    <dbReference type="NCBI Taxonomy" id="3063538"/>
    <lineage>
        <taxon>Bacteria</taxon>
        <taxon>Pseudomonadati</taxon>
        <taxon>Pseudomonadota</taxon>
        <taxon>Gammaproteobacteria</taxon>
        <taxon>Alteromonadales</taxon>
        <taxon>Shewanellaceae</taxon>
        <taxon>Shewanella</taxon>
    </lineage>
</organism>
<dbReference type="Pfam" id="PF14588">
    <property type="entry name" value="YjgF_endoribonc"/>
    <property type="match status" value="1"/>
</dbReference>
<dbReference type="RefSeq" id="WP_311900423.1">
    <property type="nucleotide sequence ID" value="NZ_JAUOES010000023.1"/>
</dbReference>
<reference evidence="2 3" key="1">
    <citation type="submission" date="2023-07" db="EMBL/GenBank/DDBJ databases">
        <title>Novel Shewanella species isolated from Baltic Sea sediments.</title>
        <authorList>
            <person name="Martin-Rodriguez A.J."/>
        </authorList>
    </citation>
    <scope>NUCLEOTIDE SEQUENCE [LARGE SCALE GENOMIC DNA]</scope>
    <source>
        <strain evidence="2 3">SP2S1-2</strain>
    </source>
</reference>
<dbReference type="Gene3D" id="3.30.1330.40">
    <property type="entry name" value="RutC-like"/>
    <property type="match status" value="1"/>
</dbReference>
<gene>
    <name evidence="2" type="ORF">Q4Q50_17375</name>
</gene>
<sequence>MMITPESRLVAAGLELPEVAAALGNYEPYSIVGSQLMTSGQFPYLEGELQYQGQLGADHTVSEGYAACRLATLNAIAQLKQACGELSRIKQIYRLEGVLNVHQSCFEHPKALDGASDLLLEIFGEAGRHSRMIWTNPVMPLNSLCLVYLFAELYCDDEQRQRPFSRLKSSS</sequence>
<dbReference type="CDD" id="cd02199">
    <property type="entry name" value="YjgF_YER057c_UK114_like_1"/>
    <property type="match status" value="1"/>
</dbReference>
<dbReference type="Proteomes" id="UP001249505">
    <property type="component" value="Unassembled WGS sequence"/>
</dbReference>
<dbReference type="SUPFAM" id="SSF55298">
    <property type="entry name" value="YjgF-like"/>
    <property type="match status" value="1"/>
</dbReference>
<comment type="caution">
    <text evidence="2">The sequence shown here is derived from an EMBL/GenBank/DDBJ whole genome shotgun (WGS) entry which is preliminary data.</text>
</comment>
<protein>
    <submittedName>
        <fullName evidence="2">Atu1372/SO_1960 family protein</fullName>
    </submittedName>
</protein>
<evidence type="ECO:0000313" key="3">
    <source>
        <dbReference type="Proteomes" id="UP001249505"/>
    </source>
</evidence>
<dbReference type="EMBL" id="JAUOES010000023">
    <property type="protein sequence ID" value="MDT3282049.1"/>
    <property type="molecule type" value="Genomic_DNA"/>
</dbReference>
<dbReference type="PANTHER" id="PTHR43760">
    <property type="entry name" value="ENDORIBONUCLEASE-RELATED"/>
    <property type="match status" value="1"/>
</dbReference>
<feature type="domain" description="Endoribonuclease L-PSP/chorismate mutase-like" evidence="1">
    <location>
        <begin position="6"/>
        <end position="153"/>
    </location>
</feature>
<proteinExistence type="predicted"/>
<evidence type="ECO:0000259" key="1">
    <source>
        <dbReference type="Pfam" id="PF14588"/>
    </source>
</evidence>
<dbReference type="InterPro" id="IPR035959">
    <property type="entry name" value="RutC-like_sf"/>
</dbReference>
<accession>A0ABU3G371</accession>
<name>A0ABU3G371_9GAMM</name>
<evidence type="ECO:0000313" key="2">
    <source>
        <dbReference type="EMBL" id="MDT3282049.1"/>
    </source>
</evidence>
<keyword evidence="3" id="KW-1185">Reference proteome</keyword>